<proteinExistence type="inferred from homology"/>
<feature type="domain" description="CENP-V/GFA" evidence="5">
    <location>
        <begin position="13"/>
        <end position="141"/>
    </location>
</feature>
<reference evidence="6 7" key="1">
    <citation type="journal article" date="2014" name="BMC Genomics">
        <title>Genome and secretome analysis of the hemibiotrophic fungal pathogen, Moniliophthora roreri, which causes frosty pod rot disease of cacao: mechanisms of the biotrophic and necrotrophic phases.</title>
        <authorList>
            <person name="Meinhardt L.W."/>
            <person name="Costa G.G.L."/>
            <person name="Thomazella D.P.T."/>
            <person name="Teixeira P.J.P.L."/>
            <person name="Carazzolle M.F."/>
            <person name="Schuster S.C."/>
            <person name="Carlson J.E."/>
            <person name="Guiltinan M.J."/>
            <person name="Mieczkowski P."/>
            <person name="Farmer A."/>
            <person name="Ramaraj T."/>
            <person name="Crozier J."/>
            <person name="Davis R.E."/>
            <person name="Shao J."/>
            <person name="Melnick R.L."/>
            <person name="Pereira G.A.G."/>
            <person name="Bailey B.A."/>
        </authorList>
    </citation>
    <scope>NUCLEOTIDE SEQUENCE [LARGE SCALE GENOMIC DNA]</scope>
    <source>
        <strain evidence="6 7">MCA 2997</strain>
    </source>
</reference>
<evidence type="ECO:0000256" key="3">
    <source>
        <dbReference type="ARBA" id="ARBA00022833"/>
    </source>
</evidence>
<dbReference type="HOGENOM" id="CLU_055491_8_1_1"/>
<dbReference type="AlphaFoldDB" id="V2XAP1"/>
<dbReference type="Pfam" id="PF04828">
    <property type="entry name" value="GFA"/>
    <property type="match status" value="1"/>
</dbReference>
<dbReference type="GO" id="GO:0046872">
    <property type="term" value="F:metal ion binding"/>
    <property type="evidence" value="ECO:0007669"/>
    <property type="project" value="UniProtKB-KW"/>
</dbReference>
<dbReference type="EMBL" id="AWSO01000052">
    <property type="protein sequence ID" value="ESK96248.1"/>
    <property type="molecule type" value="Genomic_DNA"/>
</dbReference>
<evidence type="ECO:0000256" key="4">
    <source>
        <dbReference type="ARBA" id="ARBA00023239"/>
    </source>
</evidence>
<dbReference type="OrthoDB" id="9970124at2759"/>
<comment type="caution">
    <text evidence="6">The sequence shown here is derived from an EMBL/GenBank/DDBJ whole genome shotgun (WGS) entry which is preliminary data.</text>
</comment>
<name>V2XAP1_MONRO</name>
<dbReference type="InterPro" id="IPR011057">
    <property type="entry name" value="Mss4-like_sf"/>
</dbReference>
<dbReference type="KEGG" id="mrr:Moror_7238"/>
<gene>
    <name evidence="6" type="ORF">Moror_7238</name>
</gene>
<keyword evidence="4" id="KW-0456">Lyase</keyword>
<comment type="similarity">
    <text evidence="1">Belongs to the Gfa family.</text>
</comment>
<dbReference type="Gene3D" id="3.90.1590.10">
    <property type="entry name" value="glutathione-dependent formaldehyde- activating enzyme (gfa)"/>
    <property type="match status" value="1"/>
</dbReference>
<sequence length="150" mass="16835">MSPTEDQGQQAARRGGCYCGAVSYTVTGKPVLSAYCHCTICQRLNGCPFVHTLHFSPSALQWTHIGGNTALDMYRVKDKPAKQRFRCKTCGSCIASYHSERQSWSILGAQLERIPEDFKPTAHIFYGTRLLDVNDGLDKWEGYQGKSRRL</sequence>
<evidence type="ECO:0000313" key="7">
    <source>
        <dbReference type="Proteomes" id="UP000017559"/>
    </source>
</evidence>
<dbReference type="PANTHER" id="PTHR33337:SF40">
    <property type="entry name" value="CENP-V_GFA DOMAIN-CONTAINING PROTEIN-RELATED"/>
    <property type="match status" value="1"/>
</dbReference>
<evidence type="ECO:0000313" key="6">
    <source>
        <dbReference type="EMBL" id="ESK96248.1"/>
    </source>
</evidence>
<evidence type="ECO:0000256" key="2">
    <source>
        <dbReference type="ARBA" id="ARBA00022723"/>
    </source>
</evidence>
<evidence type="ECO:0000256" key="1">
    <source>
        <dbReference type="ARBA" id="ARBA00005495"/>
    </source>
</evidence>
<accession>V2XAP1</accession>
<dbReference type="Proteomes" id="UP000017559">
    <property type="component" value="Unassembled WGS sequence"/>
</dbReference>
<keyword evidence="7" id="KW-1185">Reference proteome</keyword>
<keyword evidence="3" id="KW-0862">Zinc</keyword>
<dbReference type="SUPFAM" id="SSF51316">
    <property type="entry name" value="Mss4-like"/>
    <property type="match status" value="1"/>
</dbReference>
<protein>
    <recommendedName>
        <fullName evidence="5">CENP-V/GFA domain-containing protein</fullName>
    </recommendedName>
</protein>
<dbReference type="PROSITE" id="PS51891">
    <property type="entry name" value="CENP_V_GFA"/>
    <property type="match status" value="1"/>
</dbReference>
<dbReference type="PANTHER" id="PTHR33337">
    <property type="entry name" value="GFA DOMAIN-CONTAINING PROTEIN"/>
    <property type="match status" value="1"/>
</dbReference>
<dbReference type="GO" id="GO:0016846">
    <property type="term" value="F:carbon-sulfur lyase activity"/>
    <property type="evidence" value="ECO:0007669"/>
    <property type="project" value="InterPro"/>
</dbReference>
<keyword evidence="2" id="KW-0479">Metal-binding</keyword>
<organism evidence="6 7">
    <name type="scientific">Moniliophthora roreri (strain MCA 2997)</name>
    <name type="common">Cocoa frosty pod rot fungus</name>
    <name type="synonym">Crinipellis roreri</name>
    <dbReference type="NCBI Taxonomy" id="1381753"/>
    <lineage>
        <taxon>Eukaryota</taxon>
        <taxon>Fungi</taxon>
        <taxon>Dikarya</taxon>
        <taxon>Basidiomycota</taxon>
        <taxon>Agaricomycotina</taxon>
        <taxon>Agaricomycetes</taxon>
        <taxon>Agaricomycetidae</taxon>
        <taxon>Agaricales</taxon>
        <taxon>Marasmiineae</taxon>
        <taxon>Marasmiaceae</taxon>
        <taxon>Moniliophthora</taxon>
    </lineage>
</organism>
<evidence type="ECO:0000259" key="5">
    <source>
        <dbReference type="PROSITE" id="PS51891"/>
    </source>
</evidence>
<dbReference type="InterPro" id="IPR006913">
    <property type="entry name" value="CENP-V/GFA"/>
</dbReference>